<accession>A0A0F9LJG0</accession>
<feature type="non-terminal residue" evidence="2">
    <location>
        <position position="1"/>
    </location>
</feature>
<evidence type="ECO:0008006" key="3">
    <source>
        <dbReference type="Google" id="ProtNLM"/>
    </source>
</evidence>
<protein>
    <recommendedName>
        <fullName evidence="3">SHS2 domain-containing protein</fullName>
    </recommendedName>
</protein>
<dbReference type="SUPFAM" id="SSF53067">
    <property type="entry name" value="Actin-like ATPase domain"/>
    <property type="match status" value="2"/>
</dbReference>
<dbReference type="EMBL" id="LAZR01012296">
    <property type="protein sequence ID" value="KKM27575.1"/>
    <property type="molecule type" value="Genomic_DNA"/>
</dbReference>
<dbReference type="Pfam" id="PF11104">
    <property type="entry name" value="PilM_2"/>
    <property type="match status" value="1"/>
</dbReference>
<organism evidence="2">
    <name type="scientific">marine sediment metagenome</name>
    <dbReference type="NCBI Taxonomy" id="412755"/>
    <lineage>
        <taxon>unclassified sequences</taxon>
        <taxon>metagenomes</taxon>
        <taxon>ecological metagenomes</taxon>
    </lineage>
</organism>
<dbReference type="InterPro" id="IPR050696">
    <property type="entry name" value="FtsA/MreB"/>
</dbReference>
<gene>
    <name evidence="2" type="ORF">LCGC14_1573370</name>
</gene>
<dbReference type="PANTHER" id="PTHR32432:SF3">
    <property type="entry name" value="ETHANOLAMINE UTILIZATION PROTEIN EUTJ"/>
    <property type="match status" value="1"/>
</dbReference>
<evidence type="ECO:0000256" key="1">
    <source>
        <dbReference type="SAM" id="MobiDB-lite"/>
    </source>
</evidence>
<evidence type="ECO:0000313" key="2">
    <source>
        <dbReference type="EMBL" id="KKM27575.1"/>
    </source>
</evidence>
<dbReference type="NCBIfam" id="TIGR01175">
    <property type="entry name" value="pilM"/>
    <property type="match status" value="1"/>
</dbReference>
<reference evidence="2" key="1">
    <citation type="journal article" date="2015" name="Nature">
        <title>Complex archaea that bridge the gap between prokaryotes and eukaryotes.</title>
        <authorList>
            <person name="Spang A."/>
            <person name="Saw J.H."/>
            <person name="Jorgensen S.L."/>
            <person name="Zaremba-Niedzwiedzka K."/>
            <person name="Martijn J."/>
            <person name="Lind A.E."/>
            <person name="van Eijk R."/>
            <person name="Schleper C."/>
            <person name="Guy L."/>
            <person name="Ettema T.J."/>
        </authorList>
    </citation>
    <scope>NUCLEOTIDE SEQUENCE</scope>
</reference>
<dbReference type="Gene3D" id="3.30.1490.300">
    <property type="match status" value="1"/>
</dbReference>
<name>A0A0F9LJG0_9ZZZZ</name>
<dbReference type="InterPro" id="IPR005883">
    <property type="entry name" value="PilM"/>
</dbReference>
<comment type="caution">
    <text evidence="2">The sequence shown here is derived from an EMBL/GenBank/DDBJ whole genome shotgun (WGS) entry which is preliminary data.</text>
</comment>
<dbReference type="CDD" id="cd24049">
    <property type="entry name" value="ASKHA_NBD_PilM"/>
    <property type="match status" value="1"/>
</dbReference>
<sequence length="780" mass="85574">LGFEHIVYHGSPGFDRTVFLSPDLFHGGNPPAQRIFRLFGLGGTRLMVRKHFDVLEDVGVCFQHVGRIVPRTAHVETRLDDGQGHFALLGIKGLLVDGLDTLPESTALVFMDGALRPRNPMQCALKALKLRNIDGQLRAEAFDIIEHPKIISQAEADRDQLVLNALDQFLARNNLSGSKVVIAAPGQSGFTRFVKLPPVETKQIPDIVRFEAEQQIPFDIDEVIWRWEDFKDPDSPDVEVGIFAMKRTDVGDVLDRFGEAGITVDVVQMAPLALYNFLQFDGQVAEDGATLLVDVGVDKTELVVADGPRIWTRTVQLGGSNFTTALVKAFKLSFPKAEKLKRTAATSKYARQIFQTMRPVFAELVQEISRSIGYYTSVHRESRFRRVVGLGNGFRLPGLQKFLEQNLNIPVVRLDSYNELPPSATVNAPAFTENVLSFAVAYGLALQGLGLTRIQTSLLPTEIARQRLWRRKYPWFAGAAALIISALSGMTWRAYADAGTLNTAQNVTLSGVNDMVGRYKKLREDHDLVKGRDKKEEDQIIEYDKMLRFRDFWPGVQAIISDAVTREARHQGLMNESDMKRLLQTPRGQRLTIEMDSLQRRYLDDVSGITAEKLRAMGGSGGRGRALGPMGRRGYSQMAPPMAGGGRGETADQTTSTETRRRGYIVTLSGRTSHQKAGPFLTRLVNRVLDGAGPYPGVEVTAGDVVSYQSGATAAKPTPGMMGIGIPRGLAGAGGIQTVPLDPLTGEDISGDTTFSIMWVFAIVEPDPQPTGDAAVGGGR</sequence>
<dbReference type="PANTHER" id="PTHR32432">
    <property type="entry name" value="CELL DIVISION PROTEIN FTSA-RELATED"/>
    <property type="match status" value="1"/>
</dbReference>
<dbReference type="Gene3D" id="3.30.420.40">
    <property type="match status" value="2"/>
</dbReference>
<proteinExistence type="predicted"/>
<feature type="region of interest" description="Disordered" evidence="1">
    <location>
        <begin position="638"/>
        <end position="659"/>
    </location>
</feature>
<dbReference type="InterPro" id="IPR043129">
    <property type="entry name" value="ATPase_NBD"/>
</dbReference>
<dbReference type="AlphaFoldDB" id="A0A0F9LJG0"/>